<proteinExistence type="predicted"/>
<sequence length="480" mass="54960">MTKKKPQKKRKKSKQAKAEEKKRREWYLREVGKKRLAEPAQWKRIVTFLDQTFSSELRHDGLILRLLALHKGWLPLPCALTMPGLKHWCKDTTVIRCLQSPHVAERFELMLLEVEDEAGDGSDGGKTAGERGLVLVRKRAFGRAYDSLASRCPLADNPDWAKEATLSQLQVLHQAYSLPEEIVRKALKSLKKSDLIEVILSASLETLLRQEDVPFMDPVMADALRPLNLSLEDLDALLYDYELADDHERADDHELVDEDKRNTLLDLLAELGYDAVRHRFDEVGLMDKWPWPEEVEDPDATHSGDEDDVILVSRGAVDDEHWNHVEVPEVSWRPQTSFWRLEPEVRRDALRRELTGIPQRTLRHLIRTQYMVELEQVAKRDRQLLSESLQHVMCALGPSRKKGQPRIPGMGGQANPFAVAAVRNAVAQRAESTPEEHTGDSPPARPKHHLPVYQYDGRVVVARTVAQVDKFCKEVRRPLF</sequence>
<feature type="compositionally biased region" description="Basic residues" evidence="1">
    <location>
        <begin position="1"/>
        <end position="15"/>
    </location>
</feature>
<evidence type="ECO:0000313" key="2">
    <source>
        <dbReference type="EMBL" id="KAK3262796.1"/>
    </source>
</evidence>
<dbReference type="EMBL" id="LGRX02015945">
    <property type="protein sequence ID" value="KAK3262796.1"/>
    <property type="molecule type" value="Genomic_DNA"/>
</dbReference>
<keyword evidence="3" id="KW-1185">Reference proteome</keyword>
<feature type="region of interest" description="Disordered" evidence="1">
    <location>
        <begin position="426"/>
        <end position="448"/>
    </location>
</feature>
<evidence type="ECO:0000256" key="1">
    <source>
        <dbReference type="SAM" id="MobiDB-lite"/>
    </source>
</evidence>
<accession>A0AAE0FMZ7</accession>
<evidence type="ECO:0000313" key="3">
    <source>
        <dbReference type="Proteomes" id="UP001190700"/>
    </source>
</evidence>
<dbReference type="AlphaFoldDB" id="A0AAE0FMZ7"/>
<protein>
    <submittedName>
        <fullName evidence="2">Uncharacterized protein</fullName>
    </submittedName>
</protein>
<name>A0AAE0FMZ7_9CHLO</name>
<organism evidence="2 3">
    <name type="scientific">Cymbomonas tetramitiformis</name>
    <dbReference type="NCBI Taxonomy" id="36881"/>
    <lineage>
        <taxon>Eukaryota</taxon>
        <taxon>Viridiplantae</taxon>
        <taxon>Chlorophyta</taxon>
        <taxon>Pyramimonadophyceae</taxon>
        <taxon>Pyramimonadales</taxon>
        <taxon>Pyramimonadaceae</taxon>
        <taxon>Cymbomonas</taxon>
    </lineage>
</organism>
<comment type="caution">
    <text evidence="2">The sequence shown here is derived from an EMBL/GenBank/DDBJ whole genome shotgun (WGS) entry which is preliminary data.</text>
</comment>
<reference evidence="2 3" key="1">
    <citation type="journal article" date="2015" name="Genome Biol. Evol.">
        <title>Comparative Genomics of a Bacterivorous Green Alga Reveals Evolutionary Causalities and Consequences of Phago-Mixotrophic Mode of Nutrition.</title>
        <authorList>
            <person name="Burns J.A."/>
            <person name="Paasch A."/>
            <person name="Narechania A."/>
            <person name="Kim E."/>
        </authorList>
    </citation>
    <scope>NUCLEOTIDE SEQUENCE [LARGE SCALE GENOMIC DNA]</scope>
    <source>
        <strain evidence="2 3">PLY_AMNH</strain>
    </source>
</reference>
<gene>
    <name evidence="2" type="ORF">CYMTET_28368</name>
</gene>
<dbReference type="Proteomes" id="UP001190700">
    <property type="component" value="Unassembled WGS sequence"/>
</dbReference>
<feature type="region of interest" description="Disordered" evidence="1">
    <location>
        <begin position="1"/>
        <end position="23"/>
    </location>
</feature>